<sequence>MGKRDSGDKQRNVTAPSPLHLVPQTADFAKWDRERNSWRPASTFYYKAGSECQAPAALGQKRVDDGSRDLDFLVHFRSIHTFTKMIARRRKTAAFTVAQALPLPVPPYCPPSLSTPLSTAPCRSLYDWRYYVKLYIVPRATTWGLCTASPLINCEAYDGAETILGLAEHWLKIHGVSRSPPTKVRAESDSGFTFYHPLGKSFTAAHTAGHVRGASRQASLINGYCNTKPPCYCARPTLDWLCIVSRCRHRRDFLPRDESERGSDPSKAAQMWAVGLAFVGTSVGFPVDGPCRANTIISSLYSGDKAASVKPRGKGVGPTGKPQGSSRRLRNRAGVACVARAERRTKAWQRAQQSPLVLVCLWGVVPWLGTWPGAPLSCVGGTGGPRACSDPAHAIVVAGKSVNSKDTLEDKKDDNELWEAQAAFLGPNLWDKTLPYDPDLKVQEYVDLDEFLSENGMPGEGLGGPHLGGSAFGPGAGLALGLQPPVTKRERSPSPSECMSPDTINPPLSPADSTFSMASSGRDFDPRTRAFSDEELKPQPMIKKSRKQFVPDDLKDDKYWARRRKNNMAAKRSRDARRMKENQIALRAGYLEKENMGLRQEVELLKKENHILREKLSNTNTPHDKSRATPLPVSAVSIRRRLFKFPRDCEWRTSSHVNVVVNRSRTPRSGQCSPRAGSPPPPRPSPSASPSPERLQCNGVPSACPGPAAGRCPALARFLGTLHTRLAREASGDRGPEDDESPDAPPSLPSPPLASPPSST</sequence>
<feature type="non-terminal residue" evidence="9">
    <location>
        <position position="1"/>
    </location>
</feature>
<evidence type="ECO:0000256" key="3">
    <source>
        <dbReference type="ARBA" id="ARBA00023125"/>
    </source>
</evidence>
<dbReference type="Pfam" id="PF07716">
    <property type="entry name" value="bZIP_2"/>
    <property type="match status" value="1"/>
</dbReference>
<name>A0ABN8HRA8_9NEOP</name>
<dbReference type="InterPro" id="IPR004827">
    <property type="entry name" value="bZIP"/>
</dbReference>
<evidence type="ECO:0000259" key="8">
    <source>
        <dbReference type="PROSITE" id="PS50217"/>
    </source>
</evidence>
<organism evidence="9 10">
    <name type="scientific">Iphiclides podalirius</name>
    <name type="common">scarce swallowtail</name>
    <dbReference type="NCBI Taxonomy" id="110791"/>
    <lineage>
        <taxon>Eukaryota</taxon>
        <taxon>Metazoa</taxon>
        <taxon>Ecdysozoa</taxon>
        <taxon>Arthropoda</taxon>
        <taxon>Hexapoda</taxon>
        <taxon>Insecta</taxon>
        <taxon>Pterygota</taxon>
        <taxon>Neoptera</taxon>
        <taxon>Endopterygota</taxon>
        <taxon>Lepidoptera</taxon>
        <taxon>Glossata</taxon>
        <taxon>Ditrysia</taxon>
        <taxon>Papilionoidea</taxon>
        <taxon>Papilionidae</taxon>
        <taxon>Papilioninae</taxon>
        <taxon>Iphiclides</taxon>
    </lineage>
</organism>
<reference evidence="9" key="1">
    <citation type="submission" date="2022-03" db="EMBL/GenBank/DDBJ databases">
        <authorList>
            <person name="Martin H S."/>
        </authorList>
    </citation>
    <scope>NUCLEOTIDE SEQUENCE</scope>
</reference>
<keyword evidence="10" id="KW-1185">Reference proteome</keyword>
<dbReference type="CDD" id="cd14695">
    <property type="entry name" value="bZIP_HLF"/>
    <property type="match status" value="1"/>
</dbReference>
<feature type="domain" description="BZIP" evidence="8">
    <location>
        <begin position="556"/>
        <end position="619"/>
    </location>
</feature>
<feature type="compositionally biased region" description="Basic and acidic residues" evidence="7">
    <location>
        <begin position="1"/>
        <end position="11"/>
    </location>
</feature>
<evidence type="ECO:0000256" key="2">
    <source>
        <dbReference type="ARBA" id="ARBA00023015"/>
    </source>
</evidence>
<evidence type="ECO:0000313" key="10">
    <source>
        <dbReference type="Proteomes" id="UP000837857"/>
    </source>
</evidence>
<comment type="subcellular location">
    <subcellularLocation>
        <location evidence="1">Nucleus</location>
    </subcellularLocation>
</comment>
<feature type="compositionally biased region" description="Pro residues" evidence="7">
    <location>
        <begin position="677"/>
        <end position="689"/>
    </location>
</feature>
<evidence type="ECO:0000256" key="5">
    <source>
        <dbReference type="ARBA" id="ARBA00023242"/>
    </source>
</evidence>
<feature type="compositionally biased region" description="Basic and acidic residues" evidence="7">
    <location>
        <begin position="726"/>
        <end position="735"/>
    </location>
</feature>
<keyword evidence="4" id="KW-0804">Transcription</keyword>
<feature type="compositionally biased region" description="Pro residues" evidence="7">
    <location>
        <begin position="743"/>
        <end position="760"/>
    </location>
</feature>
<keyword evidence="5" id="KW-0539">Nucleus</keyword>
<feature type="coiled-coil region" evidence="6">
    <location>
        <begin position="588"/>
        <end position="615"/>
    </location>
</feature>
<evidence type="ECO:0000256" key="1">
    <source>
        <dbReference type="ARBA" id="ARBA00004123"/>
    </source>
</evidence>
<keyword evidence="3" id="KW-0238">DNA-binding</keyword>
<dbReference type="SUPFAM" id="SSF57959">
    <property type="entry name" value="Leucine zipper domain"/>
    <property type="match status" value="1"/>
</dbReference>
<accession>A0ABN8HRA8</accession>
<evidence type="ECO:0000256" key="6">
    <source>
        <dbReference type="SAM" id="Coils"/>
    </source>
</evidence>
<dbReference type="PANTHER" id="PTHR11988">
    <property type="entry name" value="THYROTROPH EMBRYONIC FACTOR RELATED"/>
    <property type="match status" value="1"/>
</dbReference>
<dbReference type="InterPro" id="IPR046347">
    <property type="entry name" value="bZIP_sf"/>
</dbReference>
<dbReference type="Proteomes" id="UP000837857">
    <property type="component" value="Chromosome 1"/>
</dbReference>
<protein>
    <recommendedName>
        <fullName evidence="8">BZIP domain-containing protein</fullName>
    </recommendedName>
</protein>
<evidence type="ECO:0000313" key="9">
    <source>
        <dbReference type="EMBL" id="CAH2035787.1"/>
    </source>
</evidence>
<feature type="region of interest" description="Disordered" evidence="7">
    <location>
        <begin position="1"/>
        <end position="20"/>
    </location>
</feature>
<keyword evidence="2" id="KW-0805">Transcription regulation</keyword>
<feature type="region of interest" description="Disordered" evidence="7">
    <location>
        <begin position="726"/>
        <end position="760"/>
    </location>
</feature>
<dbReference type="Gene3D" id="1.20.5.170">
    <property type="match status" value="1"/>
</dbReference>
<dbReference type="PANTHER" id="PTHR11988:SF27">
    <property type="entry name" value="GH27708P"/>
    <property type="match status" value="1"/>
</dbReference>
<dbReference type="SMART" id="SM00338">
    <property type="entry name" value="BRLZ"/>
    <property type="match status" value="1"/>
</dbReference>
<dbReference type="PROSITE" id="PS50217">
    <property type="entry name" value="BZIP"/>
    <property type="match status" value="1"/>
</dbReference>
<evidence type="ECO:0000256" key="4">
    <source>
        <dbReference type="ARBA" id="ARBA00023163"/>
    </source>
</evidence>
<gene>
    <name evidence="9" type="ORF">IPOD504_LOCUS702</name>
</gene>
<proteinExistence type="predicted"/>
<evidence type="ECO:0000256" key="7">
    <source>
        <dbReference type="SAM" id="MobiDB-lite"/>
    </source>
</evidence>
<dbReference type="EMBL" id="OW152813">
    <property type="protein sequence ID" value="CAH2035787.1"/>
    <property type="molecule type" value="Genomic_DNA"/>
</dbReference>
<keyword evidence="6" id="KW-0175">Coiled coil</keyword>
<feature type="region of interest" description="Disordered" evidence="7">
    <location>
        <begin position="662"/>
        <end position="711"/>
    </location>
</feature>
<feature type="region of interest" description="Disordered" evidence="7">
    <location>
        <begin position="306"/>
        <end position="330"/>
    </location>
</feature>
<dbReference type="InterPro" id="IPR040223">
    <property type="entry name" value="PAR_bZIP"/>
</dbReference>